<accession>A0A5D4M2D2</accession>
<feature type="compositionally biased region" description="Basic and acidic residues" evidence="1">
    <location>
        <begin position="77"/>
        <end position="92"/>
    </location>
</feature>
<sequence>MTKEQKERKKQLAAVRNRKKAEEEMRALNNMKPAGERKVGTKRGNGNRKGPKTSKQIEKERKRKEKQKKHSSVRRVSLHEENKRWRDWRESDGVESPVVRYHIDDLKE</sequence>
<evidence type="ECO:0000313" key="3">
    <source>
        <dbReference type="Proteomes" id="UP000325182"/>
    </source>
</evidence>
<dbReference type="Proteomes" id="UP000325182">
    <property type="component" value="Unassembled WGS sequence"/>
</dbReference>
<dbReference type="EMBL" id="VTEG01000028">
    <property type="protein sequence ID" value="TYR95691.1"/>
    <property type="molecule type" value="Genomic_DNA"/>
</dbReference>
<organism evidence="2 3">
    <name type="scientific">Rossellomorea vietnamensis</name>
    <dbReference type="NCBI Taxonomy" id="218284"/>
    <lineage>
        <taxon>Bacteria</taxon>
        <taxon>Bacillati</taxon>
        <taxon>Bacillota</taxon>
        <taxon>Bacilli</taxon>
        <taxon>Bacillales</taxon>
        <taxon>Bacillaceae</taxon>
        <taxon>Rossellomorea</taxon>
    </lineage>
</organism>
<reference evidence="2 3" key="1">
    <citation type="submission" date="2019-08" db="EMBL/GenBank/DDBJ databases">
        <title>Bacillus genomes from the desert of Cuatro Cienegas, Coahuila.</title>
        <authorList>
            <person name="Olmedo-Alvarez G."/>
        </authorList>
    </citation>
    <scope>NUCLEOTIDE SEQUENCE [LARGE SCALE GENOMIC DNA]</scope>
    <source>
        <strain evidence="2 3">CH128b_4D</strain>
    </source>
</reference>
<dbReference type="AlphaFoldDB" id="A0A5D4M2D2"/>
<evidence type="ECO:0000313" key="2">
    <source>
        <dbReference type="EMBL" id="TYR95691.1"/>
    </source>
</evidence>
<evidence type="ECO:0000256" key="1">
    <source>
        <dbReference type="SAM" id="MobiDB-lite"/>
    </source>
</evidence>
<dbReference type="RefSeq" id="WP_148955162.1">
    <property type="nucleotide sequence ID" value="NZ_VTEG01000028.1"/>
</dbReference>
<comment type="caution">
    <text evidence="2">The sequence shown here is derived from an EMBL/GenBank/DDBJ whole genome shotgun (WGS) entry which is preliminary data.</text>
</comment>
<proteinExistence type="predicted"/>
<gene>
    <name evidence="2" type="ORF">FZC84_21095</name>
</gene>
<name>A0A5D4M2D2_9BACI</name>
<feature type="compositionally biased region" description="Basic residues" evidence="1">
    <location>
        <begin position="61"/>
        <end position="73"/>
    </location>
</feature>
<feature type="compositionally biased region" description="Basic residues" evidence="1">
    <location>
        <begin position="8"/>
        <end position="19"/>
    </location>
</feature>
<feature type="region of interest" description="Disordered" evidence="1">
    <location>
        <begin position="1"/>
        <end position="93"/>
    </location>
</feature>
<protein>
    <submittedName>
        <fullName evidence="2">Uncharacterized protein</fullName>
    </submittedName>
</protein>